<protein>
    <submittedName>
        <fullName evidence="2">Uncharacterized protein</fullName>
    </submittedName>
</protein>
<sequence>MTCSHPFAIFTLNLLGITLFLSWYLPKHHSFWLNIDSSIFYFFNEKLIPGSKFTEFVAFVNIKAFDVISLLCMGLLY</sequence>
<keyword evidence="1" id="KW-1133">Transmembrane helix</keyword>
<organism evidence="2 3">
    <name type="scientific">Photorhabdus khanii NC19</name>
    <dbReference type="NCBI Taxonomy" id="1004151"/>
    <lineage>
        <taxon>Bacteria</taxon>
        <taxon>Pseudomonadati</taxon>
        <taxon>Pseudomonadota</taxon>
        <taxon>Gammaproteobacteria</taxon>
        <taxon>Enterobacterales</taxon>
        <taxon>Morganellaceae</taxon>
        <taxon>Photorhabdus</taxon>
    </lineage>
</organism>
<dbReference type="Proteomes" id="UP000018957">
    <property type="component" value="Unassembled WGS sequence"/>
</dbReference>
<keyword evidence="1" id="KW-0472">Membrane</keyword>
<dbReference type="EMBL" id="AYSJ01000014">
    <property type="protein sequence ID" value="ETS30265.1"/>
    <property type="molecule type" value="Genomic_DNA"/>
</dbReference>
<keyword evidence="3" id="KW-1185">Reference proteome</keyword>
<dbReference type="AlphaFoldDB" id="W3V566"/>
<evidence type="ECO:0000256" key="1">
    <source>
        <dbReference type="SAM" id="Phobius"/>
    </source>
</evidence>
<accession>W3V566</accession>
<name>W3V566_9GAMM</name>
<evidence type="ECO:0000313" key="2">
    <source>
        <dbReference type="EMBL" id="ETS30265.1"/>
    </source>
</evidence>
<feature type="transmembrane region" description="Helical" evidence="1">
    <location>
        <begin position="7"/>
        <end position="25"/>
    </location>
</feature>
<keyword evidence="1" id="KW-0812">Transmembrane</keyword>
<comment type="caution">
    <text evidence="2">The sequence shown here is derived from an EMBL/GenBank/DDBJ whole genome shotgun (WGS) entry which is preliminary data.</text>
</comment>
<reference evidence="2 3" key="1">
    <citation type="submission" date="2013-11" db="EMBL/GenBank/DDBJ databases">
        <title>Elucidation of the Photorhabdus temperata genome and generation of transposon mutant library to identify motility mutants.</title>
        <authorList>
            <person name="Hurst S.G.IV."/>
            <person name="Micheals B."/>
            <person name="Abebe-Akele F."/>
            <person name="Rowedder H."/>
            <person name="Bullock H."/>
            <person name="Jackobeck R."/>
            <person name="Janicki E."/>
            <person name="Tisa L.S."/>
        </authorList>
    </citation>
    <scope>NUCLEOTIDE SEQUENCE [LARGE SCALE GENOMIC DNA]</scope>
    <source>
        <strain evidence="2 3">NC19</strain>
    </source>
</reference>
<gene>
    <name evidence="2" type="ORF">PTE_03605</name>
</gene>
<proteinExistence type="predicted"/>
<evidence type="ECO:0000313" key="3">
    <source>
        <dbReference type="Proteomes" id="UP000018957"/>
    </source>
</evidence>